<dbReference type="InterPro" id="IPR012997">
    <property type="entry name" value="RplA"/>
</dbReference>
<proteinExistence type="inferred from homology"/>
<evidence type="ECO:0000256" key="1">
    <source>
        <dbReference type="ARBA" id="ARBA00023239"/>
    </source>
</evidence>
<protein>
    <recommendedName>
        <fullName evidence="3">Probable endolytic peptidoglycan transglycosylase RlpA</fullName>
        <ecNumber evidence="3">4.2.2.-</ecNumber>
    </recommendedName>
</protein>
<dbReference type="SUPFAM" id="SSF54106">
    <property type="entry name" value="LysM domain"/>
    <property type="match status" value="1"/>
</dbReference>
<evidence type="ECO:0000313" key="6">
    <source>
        <dbReference type="EMBL" id="OGD67917.1"/>
    </source>
</evidence>
<dbReference type="CDD" id="cd00118">
    <property type="entry name" value="LysM"/>
    <property type="match status" value="1"/>
</dbReference>
<evidence type="ECO:0000256" key="3">
    <source>
        <dbReference type="HAMAP-Rule" id="MF_02071"/>
    </source>
</evidence>
<dbReference type="CDD" id="cd22268">
    <property type="entry name" value="DPBB_RlpA-like"/>
    <property type="match status" value="1"/>
</dbReference>
<comment type="caution">
    <text evidence="6">The sequence shown here is derived from an EMBL/GenBank/DDBJ whole genome shotgun (WGS) entry which is preliminary data.</text>
</comment>
<dbReference type="PANTHER" id="PTHR34183">
    <property type="entry name" value="ENDOLYTIC PEPTIDOGLYCAN TRANSGLYCOSYLASE RLPA"/>
    <property type="match status" value="1"/>
</dbReference>
<dbReference type="Proteomes" id="UP000185891">
    <property type="component" value="Unassembled WGS sequence"/>
</dbReference>
<dbReference type="PANTHER" id="PTHR34183:SF1">
    <property type="entry name" value="ENDOLYTIC PEPTIDOGLYCAN TRANSGLYCOSYLASE RLPA"/>
    <property type="match status" value="1"/>
</dbReference>
<accession>A0A1F5EKH6</accession>
<evidence type="ECO:0000256" key="4">
    <source>
        <dbReference type="RuleBase" id="RU003495"/>
    </source>
</evidence>
<dbReference type="InterPro" id="IPR036908">
    <property type="entry name" value="RlpA-like_sf"/>
</dbReference>
<dbReference type="InterPro" id="IPR018392">
    <property type="entry name" value="LysM"/>
</dbReference>
<dbReference type="PROSITE" id="PS51782">
    <property type="entry name" value="LYSM"/>
    <property type="match status" value="1"/>
</dbReference>
<keyword evidence="2 3" id="KW-0961">Cell wall biogenesis/degradation</keyword>
<evidence type="ECO:0000259" key="5">
    <source>
        <dbReference type="PROSITE" id="PS51782"/>
    </source>
</evidence>
<dbReference type="Gene3D" id="3.10.350.10">
    <property type="entry name" value="LysM domain"/>
    <property type="match status" value="1"/>
</dbReference>
<organism evidence="6 7">
    <name type="scientific">Candidatus Campbellbacteria bacterium RIFCSPHIGHO2_12_FULL_35_10</name>
    <dbReference type="NCBI Taxonomy" id="1797578"/>
    <lineage>
        <taxon>Bacteria</taxon>
        <taxon>Candidatus Campbelliibacteriota</taxon>
    </lineage>
</organism>
<dbReference type="GO" id="GO:0071555">
    <property type="term" value="P:cell wall organization"/>
    <property type="evidence" value="ECO:0007669"/>
    <property type="project" value="UniProtKB-KW"/>
</dbReference>
<dbReference type="InterPro" id="IPR009009">
    <property type="entry name" value="RlpA-like_DPBB"/>
</dbReference>
<dbReference type="GO" id="GO:0008932">
    <property type="term" value="F:lytic endotransglycosylase activity"/>
    <property type="evidence" value="ECO:0007669"/>
    <property type="project" value="UniProtKB-UniRule"/>
</dbReference>
<comment type="similarity">
    <text evidence="3 4">Belongs to the RlpA family.</text>
</comment>
<dbReference type="Pfam" id="PF01476">
    <property type="entry name" value="LysM"/>
    <property type="match status" value="1"/>
</dbReference>
<dbReference type="NCBIfam" id="TIGR00413">
    <property type="entry name" value="rlpA"/>
    <property type="match status" value="1"/>
</dbReference>
<evidence type="ECO:0000313" key="7">
    <source>
        <dbReference type="Proteomes" id="UP000185891"/>
    </source>
</evidence>
<dbReference type="GO" id="GO:0000270">
    <property type="term" value="P:peptidoglycan metabolic process"/>
    <property type="evidence" value="ECO:0007669"/>
    <property type="project" value="UniProtKB-UniRule"/>
</dbReference>
<dbReference type="SMART" id="SM00257">
    <property type="entry name" value="LysM"/>
    <property type="match status" value="1"/>
</dbReference>
<name>A0A1F5EKH6_9BACT</name>
<evidence type="ECO:0000256" key="2">
    <source>
        <dbReference type="ARBA" id="ARBA00023316"/>
    </source>
</evidence>
<dbReference type="Gene3D" id="2.40.40.10">
    <property type="entry name" value="RlpA-like domain"/>
    <property type="match status" value="1"/>
</dbReference>
<dbReference type="HAMAP" id="MF_02071">
    <property type="entry name" value="RlpA"/>
    <property type="match status" value="1"/>
</dbReference>
<dbReference type="EMBL" id="MFAA01000048">
    <property type="protein sequence ID" value="OGD67917.1"/>
    <property type="molecule type" value="Genomic_DNA"/>
</dbReference>
<reference evidence="6 7" key="1">
    <citation type="journal article" date="2016" name="Nat. Commun.">
        <title>Thousands of microbial genomes shed light on interconnected biogeochemical processes in an aquifer system.</title>
        <authorList>
            <person name="Anantharaman K."/>
            <person name="Brown C.T."/>
            <person name="Hug L.A."/>
            <person name="Sharon I."/>
            <person name="Castelle C.J."/>
            <person name="Probst A.J."/>
            <person name="Thomas B.C."/>
            <person name="Singh A."/>
            <person name="Wilkins M.J."/>
            <person name="Karaoz U."/>
            <person name="Brodie E.L."/>
            <person name="Williams K.H."/>
            <person name="Hubbard S.S."/>
            <person name="Banfield J.F."/>
        </authorList>
    </citation>
    <scope>NUCLEOTIDE SEQUENCE [LARGE SCALE GENOMIC DNA]</scope>
</reference>
<feature type="domain" description="LysM" evidence="5">
    <location>
        <begin position="10"/>
        <end position="55"/>
    </location>
</feature>
<dbReference type="InterPro" id="IPR034718">
    <property type="entry name" value="RlpA"/>
</dbReference>
<dbReference type="InterPro" id="IPR036779">
    <property type="entry name" value="LysM_dom_sf"/>
</dbReference>
<gene>
    <name evidence="3" type="primary">rlpA</name>
    <name evidence="6" type="ORF">A3E89_02355</name>
</gene>
<dbReference type="AlphaFoldDB" id="A0A1F5EKH6"/>
<sequence length="168" mass="18800">MKKTTGAISAVHQVKKKDTLFALSLKYAVSLADLRKFNGFGHGRDKIFPGQVILIPRKDERPREGVASWYGPGFHGRRMANGQVYNQNDPKVAAHRELPLGTEVLIINLENQKTATAKIVDRGPYVEDWRSRRYSREIDCSKALAEKLGFKQNGLAKVRVIPLEKGSG</sequence>
<dbReference type="SUPFAM" id="SSF50685">
    <property type="entry name" value="Barwin-like endoglucanases"/>
    <property type="match status" value="1"/>
</dbReference>
<comment type="function">
    <text evidence="3">Lytic transglycosylase with a strong preference for naked glycan strands that lack stem peptides.</text>
</comment>
<keyword evidence="1 3" id="KW-0456">Lyase</keyword>
<dbReference type="Pfam" id="PF03330">
    <property type="entry name" value="DPBB_1"/>
    <property type="match status" value="1"/>
</dbReference>
<dbReference type="EC" id="4.2.2.-" evidence="3"/>